<proteinExistence type="predicted"/>
<name>I3DY21_BACMT</name>
<dbReference type="Proteomes" id="UP000010523">
    <property type="component" value="Unassembled WGS sequence"/>
</dbReference>
<keyword evidence="2" id="KW-1185">Reference proteome</keyword>
<protein>
    <submittedName>
        <fullName evidence="1">Uncharacterized protein</fullName>
    </submittedName>
</protein>
<dbReference type="eggNOG" id="ENOG502ZF5N">
    <property type="taxonomic scope" value="Bacteria"/>
</dbReference>
<comment type="caution">
    <text evidence="1">The sequence shown here is derived from an EMBL/GenBank/DDBJ whole genome shotgun (WGS) entry which is preliminary data.</text>
</comment>
<dbReference type="EMBL" id="AFEU01000003">
    <property type="protein sequence ID" value="EIJ79142.1"/>
    <property type="molecule type" value="Genomic_DNA"/>
</dbReference>
<evidence type="ECO:0000313" key="2">
    <source>
        <dbReference type="Proteomes" id="UP000010523"/>
    </source>
</evidence>
<sequence>MKNFICHCNVRANDGVGHISAKPTVYVEAGDSFSAVREAITQLEEKYKRLGCNYVSASVALVKEI</sequence>
<gene>
    <name evidence="1" type="ORF">PB1_16334</name>
</gene>
<dbReference type="AlphaFoldDB" id="I3DY21"/>
<dbReference type="PATRIC" id="fig|997296.3.peg.3439"/>
<organism evidence="1 2">
    <name type="scientific">Bacillus methanolicus PB1</name>
    <dbReference type="NCBI Taxonomy" id="997296"/>
    <lineage>
        <taxon>Bacteria</taxon>
        <taxon>Bacillati</taxon>
        <taxon>Bacillota</taxon>
        <taxon>Bacilli</taxon>
        <taxon>Bacillales</taxon>
        <taxon>Bacillaceae</taxon>
        <taxon>Bacillus</taxon>
    </lineage>
</organism>
<evidence type="ECO:0000313" key="1">
    <source>
        <dbReference type="EMBL" id="EIJ79142.1"/>
    </source>
</evidence>
<dbReference type="RefSeq" id="WP_004438594.1">
    <property type="nucleotide sequence ID" value="NZ_AFEU01000003.1"/>
</dbReference>
<accession>I3DY21</accession>
<reference evidence="1 2" key="1">
    <citation type="journal article" date="2012" name="Appl. Environ. Microbiol.">
        <title>Genome Sequence of Thermotolerant Bacillus methanolicus: Features and Regulation Related to Methylotrophy and Production of L-Lysine and L-Glutamate from Methanol.</title>
        <authorList>
            <person name="Heggeset T.M."/>
            <person name="Krog A."/>
            <person name="Balzer S."/>
            <person name="Wentzel A."/>
            <person name="Ellingsen T.E."/>
            <person name="Brautaset T."/>
        </authorList>
    </citation>
    <scope>NUCLEOTIDE SEQUENCE [LARGE SCALE GENOMIC DNA]</scope>
    <source>
        <strain evidence="1 2">PB1</strain>
    </source>
</reference>
<dbReference type="STRING" id="997296.PB1_16334"/>